<name>A0A3D9XU20_PARVE</name>
<reference evidence="4 5" key="1">
    <citation type="submission" date="2018-08" db="EMBL/GenBank/DDBJ databases">
        <title>Genomic Encyclopedia of Archaeal and Bacterial Type Strains, Phase II (KMG-II): from individual species to whole genera.</title>
        <authorList>
            <person name="Goeker M."/>
        </authorList>
    </citation>
    <scope>NUCLEOTIDE SEQUENCE [LARGE SCALE GENOMIC DNA]</scope>
    <source>
        <strain evidence="2 5">DSM 17099</strain>
        <strain evidence="3 4">DSM 582</strain>
    </source>
</reference>
<evidence type="ECO:0000313" key="5">
    <source>
        <dbReference type="Proteomes" id="UP000256941"/>
    </source>
</evidence>
<evidence type="ECO:0000313" key="4">
    <source>
        <dbReference type="Proteomes" id="UP000256794"/>
    </source>
</evidence>
<feature type="transmembrane region" description="Helical" evidence="1">
    <location>
        <begin position="24"/>
        <end position="43"/>
    </location>
</feature>
<accession>A0A3E0CDM6</accession>
<dbReference type="Proteomes" id="UP000256941">
    <property type="component" value="Unassembled WGS sequence"/>
</dbReference>
<keyword evidence="1" id="KW-0812">Transmembrane</keyword>
<protein>
    <submittedName>
        <fullName evidence="2">Uncharacterized protein</fullName>
    </submittedName>
</protein>
<evidence type="ECO:0000313" key="3">
    <source>
        <dbReference type="EMBL" id="REG55583.1"/>
    </source>
</evidence>
<keyword evidence="4" id="KW-1185">Reference proteome</keyword>
<evidence type="ECO:0000313" key="2">
    <source>
        <dbReference type="EMBL" id="REF72623.1"/>
    </source>
</evidence>
<dbReference type="RefSeq" id="WP_255469680.1">
    <property type="nucleotide sequence ID" value="NZ_CP035287.1"/>
</dbReference>
<dbReference type="EMBL" id="QTUJ01000001">
    <property type="protein sequence ID" value="REF72623.1"/>
    <property type="molecule type" value="Genomic_DNA"/>
</dbReference>
<dbReference type="AlphaFoldDB" id="A0A3D9XU20"/>
<proteinExistence type="predicted"/>
<dbReference type="EMBL" id="QUMX01000002">
    <property type="protein sequence ID" value="REG55583.1"/>
    <property type="molecule type" value="Genomic_DNA"/>
</dbReference>
<gene>
    <name evidence="3" type="ORF">ATH84_100222</name>
    <name evidence="2" type="ORF">BDD41_1110</name>
</gene>
<sequence>MRQPAIGRISRPAGPGEESVMNSIIYLVGLVVVVLFILGLLGLR</sequence>
<comment type="caution">
    <text evidence="2">The sequence shown here is derived from an EMBL/GenBank/DDBJ whole genome shotgun (WGS) entry which is preliminary data.</text>
</comment>
<accession>A0A3D9XU20</accession>
<keyword evidence="1" id="KW-0472">Membrane</keyword>
<keyword evidence="1" id="KW-1133">Transmembrane helix</keyword>
<organism evidence="2 5">
    <name type="scientific">Paracoccus versutus</name>
    <name type="common">Thiobacillus versutus</name>
    <dbReference type="NCBI Taxonomy" id="34007"/>
    <lineage>
        <taxon>Bacteria</taxon>
        <taxon>Pseudomonadati</taxon>
        <taxon>Pseudomonadota</taxon>
        <taxon>Alphaproteobacteria</taxon>
        <taxon>Rhodobacterales</taxon>
        <taxon>Paracoccaceae</taxon>
        <taxon>Paracoccus</taxon>
    </lineage>
</organism>
<evidence type="ECO:0000256" key="1">
    <source>
        <dbReference type="SAM" id="Phobius"/>
    </source>
</evidence>
<dbReference type="Proteomes" id="UP000256794">
    <property type="component" value="Unassembled WGS sequence"/>
</dbReference>